<dbReference type="Pfam" id="PF00324">
    <property type="entry name" value="AA_permease"/>
    <property type="match status" value="1"/>
</dbReference>
<feature type="transmembrane region" description="Helical" evidence="6">
    <location>
        <begin position="345"/>
        <end position="365"/>
    </location>
</feature>
<feature type="transmembrane region" description="Helical" evidence="6">
    <location>
        <begin position="24"/>
        <end position="48"/>
    </location>
</feature>
<dbReference type="KEGG" id="bcai:K788_0001431"/>
<organism evidence="8 9">
    <name type="scientific">Paraburkholderia caribensis MBA4</name>
    <dbReference type="NCBI Taxonomy" id="1323664"/>
    <lineage>
        <taxon>Bacteria</taxon>
        <taxon>Pseudomonadati</taxon>
        <taxon>Pseudomonadota</taxon>
        <taxon>Betaproteobacteria</taxon>
        <taxon>Burkholderiales</taxon>
        <taxon>Burkholderiaceae</taxon>
        <taxon>Paraburkholderia</taxon>
    </lineage>
</organism>
<feature type="transmembrane region" description="Helical" evidence="6">
    <location>
        <begin position="409"/>
        <end position="431"/>
    </location>
</feature>
<feature type="region of interest" description="Disordered" evidence="5">
    <location>
        <begin position="475"/>
        <end position="495"/>
    </location>
</feature>
<evidence type="ECO:0000256" key="3">
    <source>
        <dbReference type="ARBA" id="ARBA00022989"/>
    </source>
</evidence>
<name>A0A0P0RNC1_9BURK</name>
<keyword evidence="4 6" id="KW-0472">Membrane</keyword>
<reference evidence="8 9" key="1">
    <citation type="journal article" date="2014" name="Genome Announc.">
        <title>Draft Genome Sequence of the Haloacid-Degrading Burkholderia caribensis Strain MBA4.</title>
        <authorList>
            <person name="Pan Y."/>
            <person name="Kong K.F."/>
            <person name="Tsang J.S."/>
        </authorList>
    </citation>
    <scope>NUCLEOTIDE SEQUENCE [LARGE SCALE GENOMIC DNA]</scope>
    <source>
        <strain evidence="8 9">MBA4</strain>
        <plasmid evidence="9">Plasmid</plasmid>
    </source>
</reference>
<dbReference type="InterPro" id="IPR050367">
    <property type="entry name" value="APC_superfamily"/>
</dbReference>
<dbReference type="InterPro" id="IPR004841">
    <property type="entry name" value="AA-permease/SLC12A_dom"/>
</dbReference>
<evidence type="ECO:0000256" key="1">
    <source>
        <dbReference type="ARBA" id="ARBA00004141"/>
    </source>
</evidence>
<dbReference type="GeneID" id="69973713"/>
<dbReference type="RefSeq" id="WP_051453903.1">
    <property type="nucleotide sequence ID" value="NZ_CP012748.1"/>
</dbReference>
<accession>A0A0P0RNC1</accession>
<gene>
    <name evidence="8" type="ORF">K788_0001431</name>
</gene>
<feature type="transmembrane region" description="Helical" evidence="6">
    <location>
        <begin position="170"/>
        <end position="190"/>
    </location>
</feature>
<evidence type="ECO:0000256" key="5">
    <source>
        <dbReference type="SAM" id="MobiDB-lite"/>
    </source>
</evidence>
<dbReference type="EMBL" id="CP012748">
    <property type="protein sequence ID" value="ALL70226.1"/>
    <property type="molecule type" value="Genomic_DNA"/>
</dbReference>
<feature type="transmembrane region" description="Helical" evidence="6">
    <location>
        <begin position="437"/>
        <end position="459"/>
    </location>
</feature>
<feature type="transmembrane region" description="Helical" evidence="6">
    <location>
        <begin position="244"/>
        <end position="267"/>
    </location>
</feature>
<dbReference type="Proteomes" id="UP000019146">
    <property type="component" value="Plasmid unnamed"/>
</dbReference>
<keyword evidence="8" id="KW-0614">Plasmid</keyword>
<feature type="transmembrane region" description="Helical" evidence="6">
    <location>
        <begin position="138"/>
        <end position="158"/>
    </location>
</feature>
<dbReference type="PANTHER" id="PTHR42770:SF7">
    <property type="entry name" value="MEMBRANE PROTEIN"/>
    <property type="match status" value="1"/>
</dbReference>
<keyword evidence="3 6" id="KW-1133">Transmembrane helix</keyword>
<sequence length="495" mass="51751">MSHITVDTHGGGTLRRGYLSLSELIAQSIGLVGAAGGAGLLVPAVFATAGNGTWLAYLFATVGLLFASWSITQFARRTASPGALYTYAARGIGPIWGVVAGWSLLIAYSIGAAGILQGTVNETVVLLKDVGVLGTTGAWLPVSVALTAIIALAAWFIAYRDIRLSTRTTLWIELTTVGLILLVIVVALFAKHRWADSSQLTLDGVKPDQLRLGMVLAFFSFTGFESVTALGLEAKEPFRLIPRAVIVSILGPAALFLVTSYGLVALFHGDATPLDQVSAPLSSVAHGIGFGAVGILIDVGVALSFFAAFFSSINAAARLLYTFARQGLLHAATGRAHAGNATPHVAVTLVALFSLVTGLAFQFAGTSLFDSYGYLSTIATFGFLLTYVIVAIAAPLFLRKRGELKPLHIAITAIAVVLVGIPFAGSVYPAAPGAYAILPYVFAALLLAGLGWFVALRVFAPHRLREIEAELAGHEDDASVSSQTGRVPDASLRDA</sequence>
<evidence type="ECO:0000256" key="6">
    <source>
        <dbReference type="SAM" id="Phobius"/>
    </source>
</evidence>
<dbReference type="PIRSF" id="PIRSF006060">
    <property type="entry name" value="AA_transporter"/>
    <property type="match status" value="1"/>
</dbReference>
<geneLocation type="plasmid" evidence="9"/>
<comment type="subcellular location">
    <subcellularLocation>
        <location evidence="1">Membrane</location>
        <topology evidence="1">Multi-pass membrane protein</topology>
    </subcellularLocation>
</comment>
<evidence type="ECO:0000259" key="7">
    <source>
        <dbReference type="Pfam" id="PF00324"/>
    </source>
</evidence>
<dbReference type="GO" id="GO:0016020">
    <property type="term" value="C:membrane"/>
    <property type="evidence" value="ECO:0007669"/>
    <property type="project" value="UniProtKB-SubCell"/>
</dbReference>
<feature type="transmembrane region" description="Helical" evidence="6">
    <location>
        <begin position="95"/>
        <end position="118"/>
    </location>
</feature>
<protein>
    <submittedName>
        <fullName evidence="8">Amino acid/polyamine/organocation transporter, APC superfamily</fullName>
    </submittedName>
</protein>
<feature type="domain" description="Amino acid permease/ SLC12A" evidence="7">
    <location>
        <begin position="32"/>
        <end position="409"/>
    </location>
</feature>
<feature type="transmembrane region" description="Helical" evidence="6">
    <location>
        <begin position="210"/>
        <end position="232"/>
    </location>
</feature>
<evidence type="ECO:0000313" key="9">
    <source>
        <dbReference type="Proteomes" id="UP000019146"/>
    </source>
</evidence>
<dbReference type="AlphaFoldDB" id="A0A0P0RNC1"/>
<feature type="transmembrane region" description="Helical" evidence="6">
    <location>
        <begin position="287"/>
        <end position="310"/>
    </location>
</feature>
<proteinExistence type="predicted"/>
<dbReference type="Gene3D" id="1.20.1740.10">
    <property type="entry name" value="Amino acid/polyamine transporter I"/>
    <property type="match status" value="1"/>
</dbReference>
<evidence type="ECO:0000256" key="2">
    <source>
        <dbReference type="ARBA" id="ARBA00022692"/>
    </source>
</evidence>
<dbReference type="PANTHER" id="PTHR42770">
    <property type="entry name" value="AMINO ACID TRANSPORTER-RELATED"/>
    <property type="match status" value="1"/>
</dbReference>
<feature type="transmembrane region" description="Helical" evidence="6">
    <location>
        <begin position="54"/>
        <end position="75"/>
    </location>
</feature>
<evidence type="ECO:0000313" key="8">
    <source>
        <dbReference type="EMBL" id="ALL70226.1"/>
    </source>
</evidence>
<evidence type="ECO:0000256" key="4">
    <source>
        <dbReference type="ARBA" id="ARBA00023136"/>
    </source>
</evidence>
<feature type="transmembrane region" description="Helical" evidence="6">
    <location>
        <begin position="371"/>
        <end position="397"/>
    </location>
</feature>
<dbReference type="GO" id="GO:0055085">
    <property type="term" value="P:transmembrane transport"/>
    <property type="evidence" value="ECO:0007669"/>
    <property type="project" value="InterPro"/>
</dbReference>
<keyword evidence="2 6" id="KW-0812">Transmembrane</keyword>